<dbReference type="EMBL" id="BMAO01009941">
    <property type="protein sequence ID" value="GFR34134.1"/>
    <property type="molecule type" value="Genomic_DNA"/>
</dbReference>
<name>A0A8X6M7F5_TRICU</name>
<evidence type="ECO:0000313" key="2">
    <source>
        <dbReference type="Proteomes" id="UP000887116"/>
    </source>
</evidence>
<protein>
    <submittedName>
        <fullName evidence="1">Uncharacterized protein</fullName>
    </submittedName>
</protein>
<dbReference type="OrthoDB" id="8038132at2759"/>
<dbReference type="Proteomes" id="UP000887116">
    <property type="component" value="Unassembled WGS sequence"/>
</dbReference>
<keyword evidence="2" id="KW-1185">Reference proteome</keyword>
<reference evidence="1" key="1">
    <citation type="submission" date="2020-07" db="EMBL/GenBank/DDBJ databases">
        <title>Multicomponent nature underlies the extraordinary mechanical properties of spider dragline silk.</title>
        <authorList>
            <person name="Kono N."/>
            <person name="Nakamura H."/>
            <person name="Mori M."/>
            <person name="Yoshida Y."/>
            <person name="Ohtoshi R."/>
            <person name="Malay A.D."/>
            <person name="Moran D.A.P."/>
            <person name="Tomita M."/>
            <person name="Numata K."/>
            <person name="Arakawa K."/>
        </authorList>
    </citation>
    <scope>NUCLEOTIDE SEQUENCE</scope>
</reference>
<comment type="caution">
    <text evidence="1">The sequence shown here is derived from an EMBL/GenBank/DDBJ whole genome shotgun (WGS) entry which is preliminary data.</text>
</comment>
<gene>
    <name evidence="1" type="ORF">TNCT_419711</name>
</gene>
<sequence length="73" mass="8542">MPSPAELLMGRKLSTFLASHPGQLKFTFDVERAREDLRKRQNIQNKYANKHGTVLLVLHQNAKVWFKHKMKDP</sequence>
<accession>A0A8X6M7F5</accession>
<proteinExistence type="predicted"/>
<organism evidence="1 2">
    <name type="scientific">Trichonephila clavata</name>
    <name type="common">Joro spider</name>
    <name type="synonym">Nephila clavata</name>
    <dbReference type="NCBI Taxonomy" id="2740835"/>
    <lineage>
        <taxon>Eukaryota</taxon>
        <taxon>Metazoa</taxon>
        <taxon>Ecdysozoa</taxon>
        <taxon>Arthropoda</taxon>
        <taxon>Chelicerata</taxon>
        <taxon>Arachnida</taxon>
        <taxon>Araneae</taxon>
        <taxon>Araneomorphae</taxon>
        <taxon>Entelegynae</taxon>
        <taxon>Araneoidea</taxon>
        <taxon>Nephilidae</taxon>
        <taxon>Trichonephila</taxon>
    </lineage>
</organism>
<evidence type="ECO:0000313" key="1">
    <source>
        <dbReference type="EMBL" id="GFR34134.1"/>
    </source>
</evidence>
<dbReference type="AlphaFoldDB" id="A0A8X6M7F5"/>